<dbReference type="PANTHER" id="PTHR19282">
    <property type="entry name" value="TETRASPANIN"/>
    <property type="match status" value="1"/>
</dbReference>
<feature type="transmembrane region" description="Helical" evidence="5">
    <location>
        <begin position="152"/>
        <end position="172"/>
    </location>
</feature>
<dbReference type="GO" id="GO:0005886">
    <property type="term" value="C:plasma membrane"/>
    <property type="evidence" value="ECO:0000318"/>
    <property type="project" value="GO_Central"/>
</dbReference>
<organism evidence="6 7">
    <name type="scientific">Oryzias latipes</name>
    <name type="common">Japanese rice fish</name>
    <name type="synonym">Japanese killifish</name>
    <dbReference type="NCBI Taxonomy" id="8090"/>
    <lineage>
        <taxon>Eukaryota</taxon>
        <taxon>Metazoa</taxon>
        <taxon>Chordata</taxon>
        <taxon>Craniata</taxon>
        <taxon>Vertebrata</taxon>
        <taxon>Euteleostomi</taxon>
        <taxon>Actinopterygii</taxon>
        <taxon>Neopterygii</taxon>
        <taxon>Teleostei</taxon>
        <taxon>Neoteleostei</taxon>
        <taxon>Acanthomorphata</taxon>
        <taxon>Ovalentaria</taxon>
        <taxon>Atherinomorphae</taxon>
        <taxon>Beloniformes</taxon>
        <taxon>Adrianichthyidae</taxon>
        <taxon>Oryziinae</taxon>
        <taxon>Oryzias</taxon>
    </lineage>
</organism>
<feature type="transmembrane region" description="Helical" evidence="5">
    <location>
        <begin position="105"/>
        <end position="132"/>
    </location>
</feature>
<evidence type="ECO:0008006" key="8">
    <source>
        <dbReference type="Google" id="ProtNLM"/>
    </source>
</evidence>
<evidence type="ECO:0000256" key="2">
    <source>
        <dbReference type="ARBA" id="ARBA00022692"/>
    </source>
</evidence>
<reference evidence="6" key="3">
    <citation type="submission" date="2025-09" db="UniProtKB">
        <authorList>
            <consortium name="Ensembl"/>
        </authorList>
    </citation>
    <scope>IDENTIFICATION</scope>
    <source>
        <strain evidence="6">Hd-rR</strain>
    </source>
</reference>
<dbReference type="InterPro" id="IPR018499">
    <property type="entry name" value="Tetraspanin/Peripherin"/>
</dbReference>
<evidence type="ECO:0000256" key="4">
    <source>
        <dbReference type="ARBA" id="ARBA00023136"/>
    </source>
</evidence>
<name>A0A3B3HQ56_ORYLA</name>
<reference evidence="6" key="2">
    <citation type="submission" date="2025-08" db="UniProtKB">
        <authorList>
            <consortium name="Ensembl"/>
        </authorList>
    </citation>
    <scope>IDENTIFICATION</scope>
    <source>
        <strain evidence="6">Hd-rR</strain>
    </source>
</reference>
<keyword evidence="2 5" id="KW-0812">Transmembrane</keyword>
<dbReference type="Gene3D" id="1.10.1450.10">
    <property type="entry name" value="Tetraspanin"/>
    <property type="match status" value="1"/>
</dbReference>
<keyword evidence="7" id="KW-1185">Reference proteome</keyword>
<reference evidence="6 7" key="1">
    <citation type="journal article" date="2007" name="Nature">
        <title>The medaka draft genome and insights into vertebrate genome evolution.</title>
        <authorList>
            <person name="Kasahara M."/>
            <person name="Naruse K."/>
            <person name="Sasaki S."/>
            <person name="Nakatani Y."/>
            <person name="Qu W."/>
            <person name="Ahsan B."/>
            <person name="Yamada T."/>
            <person name="Nagayasu Y."/>
            <person name="Doi K."/>
            <person name="Kasai Y."/>
            <person name="Jindo T."/>
            <person name="Kobayashi D."/>
            <person name="Shimada A."/>
            <person name="Toyoda A."/>
            <person name="Kuroki Y."/>
            <person name="Fujiyama A."/>
            <person name="Sasaki T."/>
            <person name="Shimizu A."/>
            <person name="Asakawa S."/>
            <person name="Shimizu N."/>
            <person name="Hashimoto S."/>
            <person name="Yang J."/>
            <person name="Lee Y."/>
            <person name="Matsushima K."/>
            <person name="Sugano S."/>
            <person name="Sakaizumi M."/>
            <person name="Narita T."/>
            <person name="Ohishi K."/>
            <person name="Haga S."/>
            <person name="Ohta F."/>
            <person name="Nomoto H."/>
            <person name="Nogata K."/>
            <person name="Morishita T."/>
            <person name="Endo T."/>
            <person name="Shin-I T."/>
            <person name="Takeda H."/>
            <person name="Morishita S."/>
            <person name="Kohara Y."/>
        </authorList>
    </citation>
    <scope>NUCLEOTIDE SEQUENCE [LARGE SCALE GENOMIC DNA]</scope>
    <source>
        <strain evidence="6 7">Hd-rR</strain>
    </source>
</reference>
<dbReference type="InParanoid" id="A0A3B3HQ56"/>
<feature type="transmembrane region" description="Helical" evidence="5">
    <location>
        <begin position="321"/>
        <end position="343"/>
    </location>
</feature>
<evidence type="ECO:0000313" key="7">
    <source>
        <dbReference type="Proteomes" id="UP000001038"/>
    </source>
</evidence>
<dbReference type="InterPro" id="IPR008952">
    <property type="entry name" value="Tetraspanin_EC2_sf"/>
</dbReference>
<sequence>MVHAPAGAARWVRPARDEWHNLITLSSFNPSFLLLPVFLPALHMHHLSSSAVNLTSPLLLFLTWSCSSSCSPSLGALNSINHTPLCTLLCFYFRRRSDMAACRSYLRGLSICVTVLLLVSGVVLIGVGFSTIDGNIPVSELFEQLSTSDGLLVLQVFGPITVVLAVLGICAAAADYKPLLLVFSALIFIEFVAVMVLASPLVQVQSQLDSAVDEVFLKATPLHAADDYIQSELKKLQASDSCCGLRSFEDWGNPLPVSCLCTPDRDWSSHPANSSLDESCVMMDADLSPPLPHTSDALWVHAKPCGAVLKSHLSFPIKLRIGIISAFATITITAIILCLSLGLENYWKKPAVEMTIDDFNRVKYQPKPSLT</sequence>
<dbReference type="SUPFAM" id="SSF48652">
    <property type="entry name" value="Tetraspanin"/>
    <property type="match status" value="1"/>
</dbReference>
<dbReference type="PANTHER" id="PTHR19282:SF477">
    <property type="entry name" value="TETRASPANIN"/>
    <property type="match status" value="1"/>
</dbReference>
<dbReference type="Ensembl" id="ENSORLT00000043668.1">
    <property type="protein sequence ID" value="ENSORLP00000034029.1"/>
    <property type="gene ID" value="ENSORLG00000017329.2"/>
</dbReference>
<proteinExistence type="predicted"/>
<evidence type="ECO:0000256" key="1">
    <source>
        <dbReference type="ARBA" id="ARBA00004141"/>
    </source>
</evidence>
<gene>
    <name evidence="6" type="primary">LOC101157582</name>
</gene>
<evidence type="ECO:0000256" key="5">
    <source>
        <dbReference type="SAM" id="Phobius"/>
    </source>
</evidence>
<comment type="subcellular location">
    <subcellularLocation>
        <location evidence="1">Membrane</location>
        <topology evidence="1">Multi-pass membrane protein</topology>
    </subcellularLocation>
</comment>
<dbReference type="Bgee" id="ENSORLG00000017329">
    <property type="expression patterns" value="Expressed in heart and 11 other cell types or tissues"/>
</dbReference>
<keyword evidence="4 5" id="KW-0472">Membrane</keyword>
<evidence type="ECO:0000313" key="6">
    <source>
        <dbReference type="Ensembl" id="ENSORLP00000034029.1"/>
    </source>
</evidence>
<evidence type="ECO:0000256" key="3">
    <source>
        <dbReference type="ARBA" id="ARBA00022989"/>
    </source>
</evidence>
<dbReference type="AlphaFoldDB" id="A0A3B3HQ56"/>
<feature type="transmembrane region" description="Helical" evidence="5">
    <location>
        <begin position="179"/>
        <end position="202"/>
    </location>
</feature>
<dbReference type="Pfam" id="PF00335">
    <property type="entry name" value="Tetraspanin"/>
    <property type="match status" value="1"/>
</dbReference>
<protein>
    <recommendedName>
        <fullName evidence="8">Tetraspanin</fullName>
    </recommendedName>
</protein>
<accession>A0A3B3HQ56</accession>
<dbReference type="Proteomes" id="UP000001038">
    <property type="component" value="Chromosome 23"/>
</dbReference>
<keyword evidence="3 5" id="KW-1133">Transmembrane helix</keyword>
<dbReference type="GeneTree" id="ENSGT00390000011055"/>
<dbReference type="STRING" id="8090.ENSORLP00000034029"/>